<dbReference type="AlphaFoldDB" id="A0A1H4L8A9"/>
<feature type="transmembrane region" description="Helical" evidence="2">
    <location>
        <begin position="270"/>
        <end position="290"/>
    </location>
</feature>
<accession>A0A1H4L8A9</accession>
<dbReference type="Proteomes" id="UP000182409">
    <property type="component" value="Unassembled WGS sequence"/>
</dbReference>
<keyword evidence="2" id="KW-1133">Transmembrane helix</keyword>
<dbReference type="EMBL" id="FNSD01000001">
    <property type="protein sequence ID" value="SEB66716.1"/>
    <property type="molecule type" value="Genomic_DNA"/>
</dbReference>
<feature type="transmembrane region" description="Helical" evidence="2">
    <location>
        <begin position="105"/>
        <end position="128"/>
    </location>
</feature>
<feature type="transmembrane region" description="Helical" evidence="2">
    <location>
        <begin position="21"/>
        <end position="42"/>
    </location>
</feature>
<sequence length="560" mass="61287">MIRTNLDDGPSRQGSPPRSRIAGVVAILAAVALLGHDLLLILGPERRLMEWLYDDCFYYIITAWHFSLQGISSFDGVTRTSGYHPLWMWVCAGLVRLHPTLDLGLLRLCVAFSALLSGSLLVATLLWALRGRRSGWLWALALAASSYSAWNNSIAVMEWPLVLISWTFLHLLLLNSLRKKSVSFALLLGAFVAGVLLTLSRTDSGLIPLCYTLSAYLQFRRTRISSTLFAAVAALAGSVAGLAATLLYNHAFTGAWLQQSARIKELFASVTTPFNPIPAIWQFLRILLFLPRLELTGNTRLFAAKVGAIPASLILIGCLIWIATRLPRIRRFWASREAAEQLTLTAAVLGIVFYVGLYSLNSMAMYGWYTAPVTGFVLCIAASCFARLRASAAASIVLPLLLLNFAGYVYGGGNAAGQYQEVLVGKYLRDHIPMAVLAGGDVGKPAFYNRGAMFNTDGLMNNEIVPYLESGRYHCYLLKRGIEYTTGAGSITSQVVDKVRERHGQPPLPWPLYVTLLHGTYDGMTVDYYKVNPQAIRDSGECPEEAAGSASGSSSVLDRK</sequence>
<evidence type="ECO:0000313" key="3">
    <source>
        <dbReference type="EMBL" id="SEB66716.1"/>
    </source>
</evidence>
<feature type="transmembrane region" description="Helical" evidence="2">
    <location>
        <begin position="156"/>
        <end position="174"/>
    </location>
</feature>
<organism evidence="3 4">
    <name type="scientific">Terriglobus roseus</name>
    <dbReference type="NCBI Taxonomy" id="392734"/>
    <lineage>
        <taxon>Bacteria</taxon>
        <taxon>Pseudomonadati</taxon>
        <taxon>Acidobacteriota</taxon>
        <taxon>Terriglobia</taxon>
        <taxon>Terriglobales</taxon>
        <taxon>Acidobacteriaceae</taxon>
        <taxon>Terriglobus</taxon>
    </lineage>
</organism>
<feature type="transmembrane region" description="Helical" evidence="2">
    <location>
        <begin position="181"/>
        <end position="199"/>
    </location>
</feature>
<protein>
    <recommendedName>
        <fullName evidence="5">Glycosyltransferase RgtA/B/C/D-like domain-containing protein</fullName>
    </recommendedName>
</protein>
<name>A0A1H4L8A9_9BACT</name>
<feature type="transmembrane region" description="Helical" evidence="2">
    <location>
        <begin position="342"/>
        <end position="360"/>
    </location>
</feature>
<evidence type="ECO:0000256" key="2">
    <source>
        <dbReference type="SAM" id="Phobius"/>
    </source>
</evidence>
<feature type="transmembrane region" description="Helical" evidence="2">
    <location>
        <begin position="228"/>
        <end position="249"/>
    </location>
</feature>
<evidence type="ECO:0000256" key="1">
    <source>
        <dbReference type="SAM" id="MobiDB-lite"/>
    </source>
</evidence>
<feature type="transmembrane region" description="Helical" evidence="2">
    <location>
        <begin position="302"/>
        <end position="322"/>
    </location>
</feature>
<feature type="compositionally biased region" description="Low complexity" evidence="1">
    <location>
        <begin position="545"/>
        <end position="560"/>
    </location>
</feature>
<feature type="region of interest" description="Disordered" evidence="1">
    <location>
        <begin position="540"/>
        <end position="560"/>
    </location>
</feature>
<keyword evidence="2" id="KW-0812">Transmembrane</keyword>
<proteinExistence type="predicted"/>
<keyword evidence="2" id="KW-0472">Membrane</keyword>
<feature type="transmembrane region" description="Helical" evidence="2">
    <location>
        <begin position="366"/>
        <end position="385"/>
    </location>
</feature>
<feature type="transmembrane region" description="Helical" evidence="2">
    <location>
        <begin position="392"/>
        <end position="411"/>
    </location>
</feature>
<evidence type="ECO:0000313" key="4">
    <source>
        <dbReference type="Proteomes" id="UP000182409"/>
    </source>
</evidence>
<gene>
    <name evidence="3" type="ORF">SAMN05443244_1499</name>
</gene>
<reference evidence="3 4" key="1">
    <citation type="submission" date="2016-10" db="EMBL/GenBank/DDBJ databases">
        <authorList>
            <person name="de Groot N.N."/>
        </authorList>
    </citation>
    <scope>NUCLEOTIDE SEQUENCE [LARGE SCALE GENOMIC DNA]</scope>
    <source>
        <strain evidence="3 4">AB35.6</strain>
    </source>
</reference>
<evidence type="ECO:0008006" key="5">
    <source>
        <dbReference type="Google" id="ProtNLM"/>
    </source>
</evidence>